<evidence type="ECO:0000259" key="2">
    <source>
        <dbReference type="Pfam" id="PF08336"/>
    </source>
</evidence>
<dbReference type="Gene3D" id="6.10.140.1460">
    <property type="match status" value="1"/>
</dbReference>
<gene>
    <name evidence="4" type="primary">LOC117574789</name>
</gene>
<dbReference type="GeneID" id="117574789"/>
<dbReference type="GO" id="GO:0004656">
    <property type="term" value="F:procollagen-proline 4-dioxygenase activity"/>
    <property type="evidence" value="ECO:0007669"/>
    <property type="project" value="InterPro"/>
</dbReference>
<dbReference type="GO" id="GO:0005783">
    <property type="term" value="C:endoplasmic reticulum"/>
    <property type="evidence" value="ECO:0007669"/>
    <property type="project" value="InterPro"/>
</dbReference>
<sequence>MLFLCTLIFSLLYVARCQLVATSTHDMQRVLEGEDHLLNDLRMYIDVVAQKLKHIRIILKDAVQREQEALLDPLGFVSNPLNSFPLVRRMHKDVPALYNYLKREEGEDLQQISDYRLEIIAAGDVKHAAEELLRIQRIHELDERDMAKGLLQNEKYKAKLNTQDCMYLGRLLSKKGEQQLATKWMELALELYNETPEIVLQQFALNRSSILQERNQLQLPRARLDEL</sequence>
<evidence type="ECO:0000313" key="4">
    <source>
        <dbReference type="RefSeq" id="XP_034114636.1"/>
    </source>
</evidence>
<feature type="signal peptide" evidence="1">
    <location>
        <begin position="1"/>
        <end position="17"/>
    </location>
</feature>
<accession>A0A6P8XEB1</accession>
<dbReference type="Gene3D" id="1.25.40.10">
    <property type="entry name" value="Tetratricopeptide repeat domain"/>
    <property type="match status" value="1"/>
</dbReference>
<dbReference type="InterPro" id="IPR013547">
    <property type="entry name" value="P4H_N"/>
</dbReference>
<dbReference type="Pfam" id="PF08336">
    <property type="entry name" value="P4Ha_N"/>
    <property type="match status" value="1"/>
</dbReference>
<reference evidence="4" key="1">
    <citation type="submission" date="2025-08" db="UniProtKB">
        <authorList>
            <consortium name="RefSeq"/>
        </authorList>
    </citation>
    <scope>IDENTIFICATION</scope>
    <source>
        <strain evidence="4">15112-1751.03</strain>
        <tissue evidence="4">Whole Adult</tissue>
    </source>
</reference>
<dbReference type="InterPro" id="IPR011990">
    <property type="entry name" value="TPR-like_helical_dom_sf"/>
</dbReference>
<proteinExistence type="predicted"/>
<evidence type="ECO:0000256" key="1">
    <source>
        <dbReference type="SAM" id="SignalP"/>
    </source>
</evidence>
<name>A0A6P8XEB1_DROAB</name>
<feature type="domain" description="Prolyl 4-hydroxylase N-terminal" evidence="2">
    <location>
        <begin position="23"/>
        <end position="152"/>
    </location>
</feature>
<dbReference type="AlphaFoldDB" id="A0A6P8XEB1"/>
<dbReference type="RefSeq" id="XP_034114636.1">
    <property type="nucleotide sequence ID" value="XM_034258745.2"/>
</dbReference>
<evidence type="ECO:0000313" key="3">
    <source>
        <dbReference type="Proteomes" id="UP000515160"/>
    </source>
</evidence>
<dbReference type="OrthoDB" id="420380at2759"/>
<organism evidence="3 4">
    <name type="scientific">Drosophila albomicans</name>
    <name type="common">Fruit fly</name>
    <dbReference type="NCBI Taxonomy" id="7291"/>
    <lineage>
        <taxon>Eukaryota</taxon>
        <taxon>Metazoa</taxon>
        <taxon>Ecdysozoa</taxon>
        <taxon>Arthropoda</taxon>
        <taxon>Hexapoda</taxon>
        <taxon>Insecta</taxon>
        <taxon>Pterygota</taxon>
        <taxon>Neoptera</taxon>
        <taxon>Endopterygota</taxon>
        <taxon>Diptera</taxon>
        <taxon>Brachycera</taxon>
        <taxon>Muscomorpha</taxon>
        <taxon>Ephydroidea</taxon>
        <taxon>Drosophilidae</taxon>
        <taxon>Drosophila</taxon>
    </lineage>
</organism>
<keyword evidence="1" id="KW-0732">Signal</keyword>
<feature type="chain" id="PRO_5028102410" evidence="1">
    <location>
        <begin position="18"/>
        <end position="227"/>
    </location>
</feature>
<protein>
    <submittedName>
        <fullName evidence="4">Prolyl 4-hydroxylase subunit alpha-2</fullName>
    </submittedName>
</protein>
<dbReference type="Proteomes" id="UP000515160">
    <property type="component" value="Chromosome 2R"/>
</dbReference>
<keyword evidence="3" id="KW-1185">Reference proteome</keyword>